<dbReference type="Pfam" id="PF21203">
    <property type="entry name" value="ECM10"/>
    <property type="match status" value="1"/>
</dbReference>
<dbReference type="PANTHER" id="PTHR39219">
    <property type="entry name" value="ER MEMBRANE PROTEIN COMPLEX SUBUNIT 10"/>
    <property type="match status" value="1"/>
</dbReference>
<protein>
    <submittedName>
        <fullName evidence="2">Uncharacterized protein</fullName>
    </submittedName>
</protein>
<accession>A0A1X7RLW0</accession>
<name>A0A1X7RLW0_ZYMT9</name>
<dbReference type="AlphaFoldDB" id="A0A1X7RLW0"/>
<dbReference type="EMBL" id="LT853694">
    <property type="protein sequence ID" value="SMQ48399.1"/>
    <property type="molecule type" value="Genomic_DNA"/>
</dbReference>
<dbReference type="Proteomes" id="UP000215127">
    <property type="component" value="Chromosome 3"/>
</dbReference>
<evidence type="ECO:0000313" key="3">
    <source>
        <dbReference type="Proteomes" id="UP000215127"/>
    </source>
</evidence>
<reference evidence="2 3" key="1">
    <citation type="submission" date="2016-06" db="EMBL/GenBank/DDBJ databases">
        <authorList>
            <person name="Kjaerup R.B."/>
            <person name="Dalgaard T.S."/>
            <person name="Juul-Madsen H.R."/>
        </authorList>
    </citation>
    <scope>NUCLEOTIDE SEQUENCE [LARGE SCALE GENOMIC DNA]</scope>
</reference>
<proteinExistence type="predicted"/>
<dbReference type="PANTHER" id="PTHR39219:SF1">
    <property type="entry name" value="ER MEMBRANE PROTEIN COMPLEX SUBUNIT 10"/>
    <property type="match status" value="1"/>
</dbReference>
<evidence type="ECO:0000313" key="2">
    <source>
        <dbReference type="EMBL" id="SMQ48399.1"/>
    </source>
</evidence>
<keyword evidence="3" id="KW-1185">Reference proteome</keyword>
<gene>
    <name evidence="2" type="ORF">ZT3D7_G3548</name>
</gene>
<feature type="signal peptide" evidence="1">
    <location>
        <begin position="1"/>
        <end position="20"/>
    </location>
</feature>
<evidence type="ECO:0000256" key="1">
    <source>
        <dbReference type="SAM" id="SignalP"/>
    </source>
</evidence>
<organism evidence="2 3">
    <name type="scientific">Zymoseptoria tritici (strain ST99CH_3D7)</name>
    <dbReference type="NCBI Taxonomy" id="1276538"/>
    <lineage>
        <taxon>Eukaryota</taxon>
        <taxon>Fungi</taxon>
        <taxon>Dikarya</taxon>
        <taxon>Ascomycota</taxon>
        <taxon>Pezizomycotina</taxon>
        <taxon>Dothideomycetes</taxon>
        <taxon>Dothideomycetidae</taxon>
        <taxon>Mycosphaerellales</taxon>
        <taxon>Mycosphaerellaceae</taxon>
        <taxon>Zymoseptoria</taxon>
    </lineage>
</organism>
<keyword evidence="1" id="KW-0732">Signal</keyword>
<sequence length="191" mass="20585">MRSTMILRLAVTFLFSLAAAVSSESRSVDVFAWPIEGSKPQTLAQVSYTSTNASVKSYNAPAFTSQDDIVRIGFYHTSGSWSGIATSASNFAADVPKTLQLHVRPDGELYHIGFKTTPGVSQGKGAVKSDLTVEVVPMKKGPVPALNKPVVLSADGKEEGKEPEKTFLQKYWWAIALFLVFQLVVGGTKGE</sequence>
<feature type="chain" id="PRO_5013072852" evidence="1">
    <location>
        <begin position="21"/>
        <end position="191"/>
    </location>
</feature>